<comment type="caution">
    <text evidence="2">The sequence shown here is derived from an EMBL/GenBank/DDBJ whole genome shotgun (WGS) entry which is preliminary data.</text>
</comment>
<dbReference type="Proteomes" id="UP000829196">
    <property type="component" value="Unassembled WGS sequence"/>
</dbReference>
<accession>A0A8T3AXZ6</accession>
<dbReference type="AlphaFoldDB" id="A0A8T3AXZ6"/>
<evidence type="ECO:0000313" key="2">
    <source>
        <dbReference type="EMBL" id="KAI0501209.1"/>
    </source>
</evidence>
<dbReference type="EMBL" id="JAGYWB010000012">
    <property type="protein sequence ID" value="KAI0501209.1"/>
    <property type="molecule type" value="Genomic_DNA"/>
</dbReference>
<protein>
    <submittedName>
        <fullName evidence="2">Uncharacterized protein</fullName>
    </submittedName>
</protein>
<sequence length="119" mass="13153">MSRREMEVVGFANGREPSSVVCDLRMEGVRALFNDAKGGLIEASRRISGQESREATRAAPSAQQFDGIPGSIGQGRILSFFPFFCSFGYNMEVNTAFRKQGTIQETSLDIRRQVLVTNV</sequence>
<name>A0A8T3AXZ6_DENNO</name>
<keyword evidence="3" id="KW-1185">Reference proteome</keyword>
<proteinExistence type="predicted"/>
<evidence type="ECO:0000256" key="1">
    <source>
        <dbReference type="SAM" id="MobiDB-lite"/>
    </source>
</evidence>
<reference evidence="2" key="1">
    <citation type="journal article" date="2022" name="Front. Genet.">
        <title>Chromosome-Scale Assembly of the Dendrobium nobile Genome Provides Insights Into the Molecular Mechanism of the Biosynthesis of the Medicinal Active Ingredient of Dendrobium.</title>
        <authorList>
            <person name="Xu Q."/>
            <person name="Niu S.-C."/>
            <person name="Li K.-L."/>
            <person name="Zheng P.-J."/>
            <person name="Zhang X.-J."/>
            <person name="Jia Y."/>
            <person name="Liu Y."/>
            <person name="Niu Y.-X."/>
            <person name="Yu L.-H."/>
            <person name="Chen D.-F."/>
            <person name="Zhang G.-Q."/>
        </authorList>
    </citation>
    <scope>NUCLEOTIDE SEQUENCE</scope>
    <source>
        <tissue evidence="2">Leaf</tissue>
    </source>
</reference>
<gene>
    <name evidence="2" type="ORF">KFK09_016152</name>
</gene>
<evidence type="ECO:0000313" key="3">
    <source>
        <dbReference type="Proteomes" id="UP000829196"/>
    </source>
</evidence>
<organism evidence="2 3">
    <name type="scientific">Dendrobium nobile</name>
    <name type="common">Orchid</name>
    <dbReference type="NCBI Taxonomy" id="94219"/>
    <lineage>
        <taxon>Eukaryota</taxon>
        <taxon>Viridiplantae</taxon>
        <taxon>Streptophyta</taxon>
        <taxon>Embryophyta</taxon>
        <taxon>Tracheophyta</taxon>
        <taxon>Spermatophyta</taxon>
        <taxon>Magnoliopsida</taxon>
        <taxon>Liliopsida</taxon>
        <taxon>Asparagales</taxon>
        <taxon>Orchidaceae</taxon>
        <taxon>Epidendroideae</taxon>
        <taxon>Malaxideae</taxon>
        <taxon>Dendrobiinae</taxon>
        <taxon>Dendrobium</taxon>
    </lineage>
</organism>
<feature type="region of interest" description="Disordered" evidence="1">
    <location>
        <begin position="47"/>
        <end position="67"/>
    </location>
</feature>